<keyword evidence="4" id="KW-0813">Transport</keyword>
<keyword evidence="11" id="KW-0175">Coiled coil</keyword>
<accession>A0A1I5L6Z2</accession>
<reference evidence="12 13" key="1">
    <citation type="submission" date="2016-10" db="EMBL/GenBank/DDBJ databases">
        <authorList>
            <person name="de Groot N.N."/>
        </authorList>
    </citation>
    <scope>NUCLEOTIDE SEQUENCE [LARGE SCALE GENOMIC DNA]</scope>
    <source>
        <strain evidence="12 13">EP1-55-1</strain>
    </source>
</reference>
<evidence type="ECO:0000256" key="9">
    <source>
        <dbReference type="ARBA" id="ARBA00023136"/>
    </source>
</evidence>
<evidence type="ECO:0000256" key="11">
    <source>
        <dbReference type="SAM" id="Coils"/>
    </source>
</evidence>
<comment type="subcellular location">
    <subcellularLocation>
        <location evidence="1">Cell membrane</location>
        <topology evidence="1">Peripheral membrane protein</topology>
        <orientation evidence="1">Cytoplasmic side</orientation>
    </subcellularLocation>
</comment>
<dbReference type="GO" id="GO:0009288">
    <property type="term" value="C:bacterial-type flagellum"/>
    <property type="evidence" value="ECO:0007669"/>
    <property type="project" value="InterPro"/>
</dbReference>
<keyword evidence="7" id="KW-1005">Bacterial flagellum biogenesis</keyword>
<dbReference type="GO" id="GO:0071973">
    <property type="term" value="P:bacterial-type flagellum-dependent cell motility"/>
    <property type="evidence" value="ECO:0007669"/>
    <property type="project" value="InterPro"/>
</dbReference>
<evidence type="ECO:0000256" key="5">
    <source>
        <dbReference type="ARBA" id="ARBA00022475"/>
    </source>
</evidence>
<evidence type="ECO:0000256" key="6">
    <source>
        <dbReference type="ARBA" id="ARBA00022500"/>
    </source>
</evidence>
<name>A0A1I5L6Z2_9BACT</name>
<dbReference type="RefSeq" id="WP_092910124.1">
    <property type="nucleotide sequence ID" value="NZ_FOXB01000002.1"/>
</dbReference>
<organism evidence="12 13">
    <name type="scientific">Hydrogenimonas thermophila</name>
    <dbReference type="NCBI Taxonomy" id="223786"/>
    <lineage>
        <taxon>Bacteria</taxon>
        <taxon>Pseudomonadati</taxon>
        <taxon>Campylobacterota</taxon>
        <taxon>Epsilonproteobacteria</taxon>
        <taxon>Campylobacterales</taxon>
        <taxon>Hydrogenimonadaceae</taxon>
        <taxon>Hydrogenimonas</taxon>
    </lineage>
</organism>
<dbReference type="STRING" id="223786.SAMN05216234_10266"/>
<keyword evidence="5" id="KW-1003">Cell membrane</keyword>
<keyword evidence="6" id="KW-0145">Chemotaxis</keyword>
<sequence>MLNNYKALVKLRKQQFDQAEQDLASANAMVRKLQQQKEKLQQESYSIALPTVGKGGQLAALMAQKEAMRRAIEACEAQIEAAKRTKKEKENALKQASIAYEQAKAIEAYYVKKIVEKEKRDIQNSLDEIASQRFWRDNVGVRMEDVE</sequence>
<dbReference type="InterPro" id="IPR053716">
    <property type="entry name" value="Flag_assembly_chemotaxis_eff"/>
</dbReference>
<evidence type="ECO:0000256" key="1">
    <source>
        <dbReference type="ARBA" id="ARBA00004413"/>
    </source>
</evidence>
<dbReference type="GO" id="GO:0044781">
    <property type="term" value="P:bacterial-type flagellum organization"/>
    <property type="evidence" value="ECO:0007669"/>
    <property type="project" value="UniProtKB-KW"/>
</dbReference>
<evidence type="ECO:0000313" key="12">
    <source>
        <dbReference type="EMBL" id="SFO92943.1"/>
    </source>
</evidence>
<dbReference type="EMBL" id="FOXB01000002">
    <property type="protein sequence ID" value="SFO92943.1"/>
    <property type="molecule type" value="Genomic_DNA"/>
</dbReference>
<evidence type="ECO:0000256" key="2">
    <source>
        <dbReference type="ARBA" id="ARBA00010004"/>
    </source>
</evidence>
<keyword evidence="10" id="KW-1006">Bacterial flagellum protein export</keyword>
<dbReference type="GO" id="GO:0006935">
    <property type="term" value="P:chemotaxis"/>
    <property type="evidence" value="ECO:0007669"/>
    <property type="project" value="UniProtKB-KW"/>
</dbReference>
<dbReference type="Proteomes" id="UP000199227">
    <property type="component" value="Unassembled WGS sequence"/>
</dbReference>
<evidence type="ECO:0000256" key="3">
    <source>
        <dbReference type="ARBA" id="ARBA00020392"/>
    </source>
</evidence>
<comment type="similarity">
    <text evidence="2">Belongs to the FliJ family.</text>
</comment>
<evidence type="ECO:0000256" key="10">
    <source>
        <dbReference type="ARBA" id="ARBA00023225"/>
    </source>
</evidence>
<dbReference type="Pfam" id="PF02050">
    <property type="entry name" value="FliJ"/>
    <property type="match status" value="1"/>
</dbReference>
<dbReference type="AlphaFoldDB" id="A0A1I5L6Z2"/>
<gene>
    <name evidence="12" type="ORF">SAMN05216234_10266</name>
</gene>
<keyword evidence="13" id="KW-1185">Reference proteome</keyword>
<evidence type="ECO:0000256" key="4">
    <source>
        <dbReference type="ARBA" id="ARBA00022448"/>
    </source>
</evidence>
<dbReference type="Gene3D" id="1.10.287.1700">
    <property type="match status" value="1"/>
</dbReference>
<evidence type="ECO:0000256" key="8">
    <source>
        <dbReference type="ARBA" id="ARBA00022927"/>
    </source>
</evidence>
<keyword evidence="9" id="KW-0472">Membrane</keyword>
<feature type="coiled-coil region" evidence="11">
    <location>
        <begin position="2"/>
        <end position="132"/>
    </location>
</feature>
<dbReference type="GO" id="GO:0005886">
    <property type="term" value="C:plasma membrane"/>
    <property type="evidence" value="ECO:0007669"/>
    <property type="project" value="UniProtKB-SubCell"/>
</dbReference>
<protein>
    <recommendedName>
        <fullName evidence="3">Flagellar FliJ protein</fullName>
    </recommendedName>
</protein>
<keyword evidence="8" id="KW-0653">Protein transport</keyword>
<dbReference type="InterPro" id="IPR012823">
    <property type="entry name" value="Flagell_FliJ"/>
</dbReference>
<evidence type="ECO:0000256" key="7">
    <source>
        <dbReference type="ARBA" id="ARBA00022795"/>
    </source>
</evidence>
<evidence type="ECO:0000313" key="13">
    <source>
        <dbReference type="Proteomes" id="UP000199227"/>
    </source>
</evidence>
<proteinExistence type="inferred from homology"/>
<dbReference type="GO" id="GO:0015031">
    <property type="term" value="P:protein transport"/>
    <property type="evidence" value="ECO:0007669"/>
    <property type="project" value="UniProtKB-KW"/>
</dbReference>